<name>A0ABW7BIF3_9ACTN</name>
<feature type="region of interest" description="Disordered" evidence="1">
    <location>
        <begin position="1"/>
        <end position="86"/>
    </location>
</feature>
<feature type="compositionally biased region" description="Pro residues" evidence="1">
    <location>
        <begin position="46"/>
        <end position="57"/>
    </location>
</feature>
<sequence>MPPHAQDTHHPDTTVPSPRTPSGTPPLAPPATPLPALRTAPDRPLLAPPATPLPAPRTAPGACPGRLSARHRPAGPPRGTPPSRRALPVHTAFAERLLAVLSGERPVHSMLGLTVGEAYEQLVRLAPRTAARVPGPRPVLRRCAAQPHSGDTVLEVFASLAAGHRVRALAFRLERGPDHRWRCAAVELDGLGRLAGGGPRP</sequence>
<reference evidence="2 3" key="1">
    <citation type="submission" date="2024-10" db="EMBL/GenBank/DDBJ databases">
        <title>The Natural Products Discovery Center: Release of the First 8490 Sequenced Strains for Exploring Actinobacteria Biosynthetic Diversity.</title>
        <authorList>
            <person name="Kalkreuter E."/>
            <person name="Kautsar S.A."/>
            <person name="Yang D."/>
            <person name="Bader C.D."/>
            <person name="Teijaro C.N."/>
            <person name="Fluegel L."/>
            <person name="Davis C.M."/>
            <person name="Simpson J.R."/>
            <person name="Lauterbach L."/>
            <person name="Steele A.D."/>
            <person name="Gui C."/>
            <person name="Meng S."/>
            <person name="Li G."/>
            <person name="Viehrig K."/>
            <person name="Ye F."/>
            <person name="Su P."/>
            <person name="Kiefer A.F."/>
            <person name="Nichols A."/>
            <person name="Cepeda A.J."/>
            <person name="Yan W."/>
            <person name="Fan B."/>
            <person name="Jiang Y."/>
            <person name="Adhikari A."/>
            <person name="Zheng C.-J."/>
            <person name="Schuster L."/>
            <person name="Cowan T.M."/>
            <person name="Smanski M.J."/>
            <person name="Chevrette M.G."/>
            <person name="De Carvalho L.P.S."/>
            <person name="Shen B."/>
        </authorList>
    </citation>
    <scope>NUCLEOTIDE SEQUENCE [LARGE SCALE GENOMIC DNA]</scope>
    <source>
        <strain evidence="2 3">NPDC048229</strain>
    </source>
</reference>
<organism evidence="2 3">
    <name type="scientific">Streptomyces omiyaensis</name>
    <dbReference type="NCBI Taxonomy" id="68247"/>
    <lineage>
        <taxon>Bacteria</taxon>
        <taxon>Bacillati</taxon>
        <taxon>Actinomycetota</taxon>
        <taxon>Actinomycetes</taxon>
        <taxon>Kitasatosporales</taxon>
        <taxon>Streptomycetaceae</taxon>
        <taxon>Streptomyces</taxon>
    </lineage>
</organism>
<proteinExistence type="predicted"/>
<evidence type="ECO:0000256" key="1">
    <source>
        <dbReference type="SAM" id="MobiDB-lite"/>
    </source>
</evidence>
<gene>
    <name evidence="2" type="ORF">ACGFYS_00060</name>
</gene>
<dbReference type="RefSeq" id="WP_392878487.1">
    <property type="nucleotide sequence ID" value="NZ_JBICZW010000001.1"/>
</dbReference>
<evidence type="ECO:0000313" key="3">
    <source>
        <dbReference type="Proteomes" id="UP001604282"/>
    </source>
</evidence>
<accession>A0ABW7BIF3</accession>
<evidence type="ECO:0000313" key="2">
    <source>
        <dbReference type="EMBL" id="MFG3187318.1"/>
    </source>
</evidence>
<dbReference type="InterPro" id="IPR045596">
    <property type="entry name" value="DUF6459"/>
</dbReference>
<keyword evidence="3" id="KW-1185">Reference proteome</keyword>
<comment type="caution">
    <text evidence="2">The sequence shown here is derived from an EMBL/GenBank/DDBJ whole genome shotgun (WGS) entry which is preliminary data.</text>
</comment>
<dbReference type="Proteomes" id="UP001604282">
    <property type="component" value="Unassembled WGS sequence"/>
</dbReference>
<protein>
    <submittedName>
        <fullName evidence="2">Rv3235 family protein</fullName>
    </submittedName>
</protein>
<dbReference type="EMBL" id="JBICZW010000001">
    <property type="protein sequence ID" value="MFG3187318.1"/>
    <property type="molecule type" value="Genomic_DNA"/>
</dbReference>
<feature type="compositionally biased region" description="Low complexity" evidence="1">
    <location>
        <begin position="34"/>
        <end position="45"/>
    </location>
</feature>
<feature type="compositionally biased region" description="Basic and acidic residues" evidence="1">
    <location>
        <begin position="1"/>
        <end position="12"/>
    </location>
</feature>
<dbReference type="Pfam" id="PF20060">
    <property type="entry name" value="DUF6459"/>
    <property type="match status" value="1"/>
</dbReference>
<feature type="compositionally biased region" description="Pro residues" evidence="1">
    <location>
        <begin position="23"/>
        <end position="33"/>
    </location>
</feature>